<reference evidence="1" key="2">
    <citation type="submission" date="2023-05" db="EMBL/GenBank/DDBJ databases">
        <authorList>
            <person name="Fouks B."/>
        </authorList>
    </citation>
    <scope>NUCLEOTIDE SEQUENCE</scope>
    <source>
        <strain evidence="1">Stay&amp;Tobe</strain>
        <tissue evidence="1">Testes</tissue>
    </source>
</reference>
<dbReference type="AlphaFoldDB" id="A0AAD8AK25"/>
<accession>A0AAD8AK25</accession>
<organism evidence="1 2">
    <name type="scientific">Diploptera punctata</name>
    <name type="common">Pacific beetle cockroach</name>
    <dbReference type="NCBI Taxonomy" id="6984"/>
    <lineage>
        <taxon>Eukaryota</taxon>
        <taxon>Metazoa</taxon>
        <taxon>Ecdysozoa</taxon>
        <taxon>Arthropoda</taxon>
        <taxon>Hexapoda</taxon>
        <taxon>Insecta</taxon>
        <taxon>Pterygota</taxon>
        <taxon>Neoptera</taxon>
        <taxon>Polyneoptera</taxon>
        <taxon>Dictyoptera</taxon>
        <taxon>Blattodea</taxon>
        <taxon>Blaberoidea</taxon>
        <taxon>Blaberidae</taxon>
        <taxon>Diplopterinae</taxon>
        <taxon>Diploptera</taxon>
    </lineage>
</organism>
<name>A0AAD8AK25_DIPPU</name>
<comment type="caution">
    <text evidence="1">The sequence shown here is derived from an EMBL/GenBank/DDBJ whole genome shotgun (WGS) entry which is preliminary data.</text>
</comment>
<reference evidence="1" key="1">
    <citation type="journal article" date="2023" name="IScience">
        <title>Live-bearing cockroach genome reveals convergent evolutionary mechanisms linked to viviparity in insects and beyond.</title>
        <authorList>
            <person name="Fouks B."/>
            <person name="Harrison M.C."/>
            <person name="Mikhailova A.A."/>
            <person name="Marchal E."/>
            <person name="English S."/>
            <person name="Carruthers M."/>
            <person name="Jennings E.C."/>
            <person name="Chiamaka E.L."/>
            <person name="Frigard R.A."/>
            <person name="Pippel M."/>
            <person name="Attardo G.M."/>
            <person name="Benoit J.B."/>
            <person name="Bornberg-Bauer E."/>
            <person name="Tobe S.S."/>
        </authorList>
    </citation>
    <scope>NUCLEOTIDE SEQUENCE</scope>
    <source>
        <strain evidence="1">Stay&amp;Tobe</strain>
    </source>
</reference>
<feature type="non-terminal residue" evidence="1">
    <location>
        <position position="1"/>
    </location>
</feature>
<sequence length="59" mass="7103">GLCGLGPNVERKRQPSTRLRDIRSRVYDMDQALQKDMDQDLYYLYPYQAFQKDLLQRVH</sequence>
<gene>
    <name evidence="1" type="ORF">L9F63_009575</name>
</gene>
<dbReference type="EMBL" id="JASPKZ010000446">
    <property type="protein sequence ID" value="KAJ9600165.1"/>
    <property type="molecule type" value="Genomic_DNA"/>
</dbReference>
<keyword evidence="2" id="KW-1185">Reference proteome</keyword>
<evidence type="ECO:0000313" key="1">
    <source>
        <dbReference type="EMBL" id="KAJ9600165.1"/>
    </source>
</evidence>
<protein>
    <submittedName>
        <fullName evidence="1">Uncharacterized protein</fullName>
    </submittedName>
</protein>
<proteinExistence type="predicted"/>
<dbReference type="Proteomes" id="UP001233999">
    <property type="component" value="Unassembled WGS sequence"/>
</dbReference>
<feature type="non-terminal residue" evidence="1">
    <location>
        <position position="59"/>
    </location>
</feature>
<evidence type="ECO:0000313" key="2">
    <source>
        <dbReference type="Proteomes" id="UP001233999"/>
    </source>
</evidence>